<dbReference type="Gene3D" id="1.10.443.10">
    <property type="entry name" value="Intergrase catalytic core"/>
    <property type="match status" value="1"/>
</dbReference>
<dbReference type="PANTHER" id="PTHR30349:SF41">
    <property type="entry name" value="INTEGRASE_RECOMBINASE PROTEIN MJ0367-RELATED"/>
    <property type="match status" value="1"/>
</dbReference>
<dbReference type="GO" id="GO:0015074">
    <property type="term" value="P:DNA integration"/>
    <property type="evidence" value="ECO:0007669"/>
    <property type="project" value="InterPro"/>
</dbReference>
<comment type="similarity">
    <text evidence="1">Belongs to the 'phage' integrase family.</text>
</comment>
<dbReference type="InterPro" id="IPR011010">
    <property type="entry name" value="DNA_brk_join_enz"/>
</dbReference>
<evidence type="ECO:0000256" key="1">
    <source>
        <dbReference type="ARBA" id="ARBA00008857"/>
    </source>
</evidence>
<keyword evidence="6" id="KW-1185">Reference proteome</keyword>
<feature type="domain" description="Tyr recombinase" evidence="4">
    <location>
        <begin position="87"/>
        <end position="286"/>
    </location>
</feature>
<dbReference type="GO" id="GO:0003677">
    <property type="term" value="F:DNA binding"/>
    <property type="evidence" value="ECO:0007669"/>
    <property type="project" value="UniProtKB-KW"/>
</dbReference>
<dbReference type="InterPro" id="IPR002104">
    <property type="entry name" value="Integrase_catalytic"/>
</dbReference>
<dbReference type="GO" id="GO:0006310">
    <property type="term" value="P:DNA recombination"/>
    <property type="evidence" value="ECO:0007669"/>
    <property type="project" value="UniProtKB-KW"/>
</dbReference>
<evidence type="ECO:0000256" key="2">
    <source>
        <dbReference type="ARBA" id="ARBA00023125"/>
    </source>
</evidence>
<dbReference type="InterPro" id="IPR013762">
    <property type="entry name" value="Integrase-like_cat_sf"/>
</dbReference>
<proteinExistence type="inferred from homology"/>
<evidence type="ECO:0000259" key="4">
    <source>
        <dbReference type="PROSITE" id="PS51898"/>
    </source>
</evidence>
<evidence type="ECO:0000256" key="3">
    <source>
        <dbReference type="ARBA" id="ARBA00023172"/>
    </source>
</evidence>
<dbReference type="InterPro" id="IPR050090">
    <property type="entry name" value="Tyrosine_recombinase_XerCD"/>
</dbReference>
<dbReference type="Proteomes" id="UP000193387">
    <property type="component" value="Unassembled WGS sequence"/>
</dbReference>
<dbReference type="PANTHER" id="PTHR30349">
    <property type="entry name" value="PHAGE INTEGRASE-RELATED"/>
    <property type="match status" value="1"/>
</dbReference>
<dbReference type="SUPFAM" id="SSF56349">
    <property type="entry name" value="DNA breaking-rejoining enzymes"/>
    <property type="match status" value="1"/>
</dbReference>
<accession>A0AAJ3NQT4</accession>
<comment type="caution">
    <text evidence="5">The sequence shown here is derived from an EMBL/GenBank/DDBJ whole genome shotgun (WGS) entry which is preliminary data.</text>
</comment>
<organism evidence="5 6">
    <name type="scientific">Mycobacterium saskatchewanense</name>
    <dbReference type="NCBI Taxonomy" id="220927"/>
    <lineage>
        <taxon>Bacteria</taxon>
        <taxon>Bacillati</taxon>
        <taxon>Actinomycetota</taxon>
        <taxon>Actinomycetes</taxon>
        <taxon>Mycobacteriales</taxon>
        <taxon>Mycobacteriaceae</taxon>
        <taxon>Mycobacterium</taxon>
        <taxon>Mycobacterium simiae complex</taxon>
    </lineage>
</organism>
<protein>
    <recommendedName>
        <fullName evidence="4">Tyr recombinase domain-containing protein</fullName>
    </recommendedName>
</protein>
<dbReference type="AlphaFoldDB" id="A0AAJ3NQT4"/>
<dbReference type="EMBL" id="LQPR01000032">
    <property type="protein sequence ID" value="ORW71197.1"/>
    <property type="molecule type" value="Genomic_DNA"/>
</dbReference>
<gene>
    <name evidence="5" type="ORF">AWC23_14815</name>
</gene>
<dbReference type="Pfam" id="PF00589">
    <property type="entry name" value="Phage_integrase"/>
    <property type="match status" value="1"/>
</dbReference>
<keyword evidence="2" id="KW-0238">DNA-binding</keyword>
<evidence type="ECO:0000313" key="5">
    <source>
        <dbReference type="EMBL" id="ORW71197.1"/>
    </source>
</evidence>
<dbReference type="PROSITE" id="PS51898">
    <property type="entry name" value="TYR_RECOMBINASE"/>
    <property type="match status" value="1"/>
</dbReference>
<sequence length="296" mass="32222">MNIGASAIKLAGAGLLLEQFVDFADAADTDTITTELAVQWATMPPGSSSTWHAQRLSVVRCFARWVQAFDPAVEVPPVDVLPTRTRRATPYLYSDADVAALMAGAGRLRSPLAAATMQTFIGLVFATGLRRGEALSLDRGDFDPATGVLTIREAKFHKPRQLPLHPSTTAALTAYAARRDRLCPHPRTGALLVSTTGARLAATTVSQTFRTLLRENGIGQHCPACRPRIHDARHTFAVNTLLDWYRDDADVQARLPLLSTYLGHTDPRHTYWYLSAAPELLALAADRMQRHAGATS</sequence>
<evidence type="ECO:0000313" key="6">
    <source>
        <dbReference type="Proteomes" id="UP000193387"/>
    </source>
</evidence>
<reference evidence="5 6" key="1">
    <citation type="submission" date="2016-01" db="EMBL/GenBank/DDBJ databases">
        <title>The new phylogeny of the genus Mycobacterium.</title>
        <authorList>
            <person name="Tarcisio F."/>
            <person name="Conor M."/>
            <person name="Antonella G."/>
            <person name="Elisabetta G."/>
            <person name="Giulia F.S."/>
            <person name="Sara T."/>
            <person name="Anna F."/>
            <person name="Clotilde B."/>
            <person name="Roberto B."/>
            <person name="Veronica D.S."/>
            <person name="Fabio R."/>
            <person name="Monica P."/>
            <person name="Olivier J."/>
            <person name="Enrico T."/>
            <person name="Nicola S."/>
        </authorList>
    </citation>
    <scope>NUCLEOTIDE SEQUENCE [LARGE SCALE GENOMIC DNA]</scope>
    <source>
        <strain evidence="5 6">DSM 44616</strain>
    </source>
</reference>
<name>A0AAJ3NQT4_9MYCO</name>
<keyword evidence="3" id="KW-0233">DNA recombination</keyword>